<evidence type="ECO:0000313" key="3">
    <source>
        <dbReference type="Proteomes" id="UP000036756"/>
    </source>
</evidence>
<dbReference type="PATRIC" id="fig|1121307.3.peg.2611"/>
<accession>A0A0J8D9T3</accession>
<keyword evidence="1" id="KW-0812">Transmembrane</keyword>
<keyword evidence="3" id="KW-1185">Reference proteome</keyword>
<comment type="caution">
    <text evidence="2">The sequence shown here is derived from an EMBL/GenBank/DDBJ whole genome shotgun (WGS) entry which is preliminary data.</text>
</comment>
<organism evidence="2 3">
    <name type="scientific">Clostridium cylindrosporum DSM 605</name>
    <dbReference type="NCBI Taxonomy" id="1121307"/>
    <lineage>
        <taxon>Bacteria</taxon>
        <taxon>Bacillati</taxon>
        <taxon>Bacillota</taxon>
        <taxon>Clostridia</taxon>
        <taxon>Eubacteriales</taxon>
        <taxon>Clostridiaceae</taxon>
        <taxon>Clostridium</taxon>
    </lineage>
</organism>
<dbReference type="RefSeq" id="WP_048569806.1">
    <property type="nucleotide sequence ID" value="NZ_LFVU01000006.1"/>
</dbReference>
<name>A0A0J8D9T3_CLOCY</name>
<dbReference type="Proteomes" id="UP000036756">
    <property type="component" value="Unassembled WGS sequence"/>
</dbReference>
<evidence type="ECO:0000313" key="2">
    <source>
        <dbReference type="EMBL" id="KMT22597.1"/>
    </source>
</evidence>
<reference evidence="2 3" key="1">
    <citation type="submission" date="2015-06" db="EMBL/GenBank/DDBJ databases">
        <title>Draft genome sequence of the purine-degrading Clostridium cylindrosporum HC-1 (DSM 605).</title>
        <authorList>
            <person name="Poehlein A."/>
            <person name="Schiel-Bengelsdorf B."/>
            <person name="Bengelsdorf F."/>
            <person name="Daniel R."/>
            <person name="Duerre P."/>
        </authorList>
    </citation>
    <scope>NUCLEOTIDE SEQUENCE [LARGE SCALE GENOMIC DNA]</scope>
    <source>
        <strain evidence="2 3">DSM 605</strain>
    </source>
</reference>
<proteinExistence type="predicted"/>
<sequence length="220" mass="25913">MILYEIFSKYTTSILSTISILIGSLVGSYCSWIIAKKTNCESIKEQYRILEENRKYDLYHRNKNIAISANIVRLDIANSIFQSIRFCSNYKEKREINYYSIPSTKDYSLHVASLSQKYSIKELSYIYQLYGIIDRLNYITIGYERYEESVIVDAYTSLLRKIYGDNYNIVIDLDDKQLSYKDLYNNNLILEGYKKVLSILDEICNIEEININIVSDDFER</sequence>
<keyword evidence="1" id="KW-1133">Transmembrane helix</keyword>
<dbReference type="OrthoDB" id="1932570at2"/>
<evidence type="ECO:0000256" key="1">
    <source>
        <dbReference type="SAM" id="Phobius"/>
    </source>
</evidence>
<dbReference type="EMBL" id="LFVU01000006">
    <property type="protein sequence ID" value="KMT22597.1"/>
    <property type="molecule type" value="Genomic_DNA"/>
</dbReference>
<gene>
    <name evidence="2" type="ORF">CLCY_9c00280</name>
</gene>
<keyword evidence="1" id="KW-0472">Membrane</keyword>
<protein>
    <submittedName>
        <fullName evidence="2">Uncharacterized protein</fullName>
    </submittedName>
</protein>
<feature type="transmembrane region" description="Helical" evidence="1">
    <location>
        <begin position="12"/>
        <end position="35"/>
    </location>
</feature>
<dbReference type="AlphaFoldDB" id="A0A0J8D9T3"/>